<keyword evidence="2" id="KW-1185">Reference proteome</keyword>
<evidence type="ECO:0000313" key="2">
    <source>
        <dbReference type="Proteomes" id="UP000029981"/>
    </source>
</evidence>
<dbReference type="PANTHER" id="PTHR21286">
    <property type="entry name" value="NUCLEAR PORE COMPLEX PROTEIN NUP160"/>
    <property type="match status" value="1"/>
</dbReference>
<dbReference type="Gramene" id="KGN61504">
    <property type="protein sequence ID" value="KGN61504"/>
    <property type="gene ID" value="Csa_2G149480"/>
</dbReference>
<proteinExistence type="predicted"/>
<gene>
    <name evidence="1" type="ORF">Csa_2G149480</name>
</gene>
<dbReference type="GO" id="GO:0006913">
    <property type="term" value="P:nucleocytoplasmic transport"/>
    <property type="evidence" value="ECO:0007669"/>
    <property type="project" value="UniProtKB-ARBA"/>
</dbReference>
<reference evidence="1 2" key="4">
    <citation type="journal article" date="2011" name="BMC Genomics">
        <title>RNA-Seq improves annotation of protein-coding genes in the cucumber genome.</title>
        <authorList>
            <person name="Li Z."/>
            <person name="Zhang Z."/>
            <person name="Yan P."/>
            <person name="Huang S."/>
            <person name="Fei Z."/>
            <person name="Lin K."/>
        </authorList>
    </citation>
    <scope>NUCLEOTIDE SEQUENCE [LARGE SCALE GENOMIC DNA]</scope>
    <source>
        <strain evidence="2">cv. 9930</strain>
    </source>
</reference>
<dbReference type="AlphaFoldDB" id="A0A0A0LKG2"/>
<accession>A0A0A0LKG2</accession>
<dbReference type="EMBL" id="CM002923">
    <property type="protein sequence ID" value="KGN61504.1"/>
    <property type="molecule type" value="Genomic_DNA"/>
</dbReference>
<reference evidence="1 2" key="2">
    <citation type="journal article" date="2009" name="PLoS ONE">
        <title>An integrated genetic and cytogenetic map of the cucumber genome.</title>
        <authorList>
            <person name="Ren Y."/>
            <person name="Zhang Z."/>
            <person name="Liu J."/>
            <person name="Staub J.E."/>
            <person name="Han Y."/>
            <person name="Cheng Z."/>
            <person name="Li X."/>
            <person name="Lu J."/>
            <person name="Miao H."/>
            <person name="Kang H."/>
            <person name="Xie B."/>
            <person name="Gu X."/>
            <person name="Wang X."/>
            <person name="Du Y."/>
            <person name="Jin W."/>
            <person name="Huang S."/>
        </authorList>
    </citation>
    <scope>NUCLEOTIDE SEQUENCE [LARGE SCALE GENOMIC DNA]</scope>
    <source>
        <strain evidence="2">cv. 9930</strain>
    </source>
</reference>
<dbReference type="STRING" id="3659.A0A0A0LKG2"/>
<dbReference type="Proteomes" id="UP000029981">
    <property type="component" value="Chromosome 2"/>
</dbReference>
<dbReference type="OMA" id="WWELEKS"/>
<dbReference type="InterPro" id="IPR021717">
    <property type="entry name" value="Nucleoporin_Nup160"/>
</dbReference>
<dbReference type="PANTHER" id="PTHR21286:SF0">
    <property type="entry name" value="NUCLEAR PORE COMPLEX PROTEIN NUP160"/>
    <property type="match status" value="1"/>
</dbReference>
<dbReference type="GO" id="GO:0005643">
    <property type="term" value="C:nuclear pore"/>
    <property type="evidence" value="ECO:0007669"/>
    <property type="project" value="UniProtKB-ARBA"/>
</dbReference>
<evidence type="ECO:0000313" key="1">
    <source>
        <dbReference type="EMBL" id="KGN61504.1"/>
    </source>
</evidence>
<protein>
    <submittedName>
        <fullName evidence="1">Uncharacterized protein</fullName>
    </submittedName>
</protein>
<sequence length="130" mass="15034">MELPLWLVLMFKDGRRPKTWGMTGEESNPALLFRLYVEYGRYTEATHLLLEYMESFASMAPADLINRKRPFSICFPYNAVQYLWCKIDELIRSGHMVDACEKLRNLLHGALLNHLKLLKVEGDDILSAVA</sequence>
<reference evidence="1 2" key="1">
    <citation type="journal article" date="2009" name="Nat. Genet.">
        <title>The genome of the cucumber, Cucumis sativus L.</title>
        <authorList>
            <person name="Huang S."/>
            <person name="Li R."/>
            <person name="Zhang Z."/>
            <person name="Li L."/>
            <person name="Gu X."/>
            <person name="Fan W."/>
            <person name="Lucas W.J."/>
            <person name="Wang X."/>
            <person name="Xie B."/>
            <person name="Ni P."/>
            <person name="Ren Y."/>
            <person name="Zhu H."/>
            <person name="Li J."/>
            <person name="Lin K."/>
            <person name="Jin W."/>
            <person name="Fei Z."/>
            <person name="Li G."/>
            <person name="Staub J."/>
            <person name="Kilian A."/>
            <person name="van der Vossen E.A."/>
            <person name="Wu Y."/>
            <person name="Guo J."/>
            <person name="He J."/>
            <person name="Jia Z."/>
            <person name="Ren Y."/>
            <person name="Tian G."/>
            <person name="Lu Y."/>
            <person name="Ruan J."/>
            <person name="Qian W."/>
            <person name="Wang M."/>
            <person name="Huang Q."/>
            <person name="Li B."/>
            <person name="Xuan Z."/>
            <person name="Cao J."/>
            <person name="Asan"/>
            <person name="Wu Z."/>
            <person name="Zhang J."/>
            <person name="Cai Q."/>
            <person name="Bai Y."/>
            <person name="Zhao B."/>
            <person name="Han Y."/>
            <person name="Li Y."/>
            <person name="Li X."/>
            <person name="Wang S."/>
            <person name="Shi Q."/>
            <person name="Liu S."/>
            <person name="Cho W.K."/>
            <person name="Kim J.Y."/>
            <person name="Xu Y."/>
            <person name="Heller-Uszynska K."/>
            <person name="Miao H."/>
            <person name="Cheng Z."/>
            <person name="Zhang S."/>
            <person name="Wu J."/>
            <person name="Yang Y."/>
            <person name="Kang H."/>
            <person name="Li M."/>
            <person name="Liang H."/>
            <person name="Ren X."/>
            <person name="Shi Z."/>
            <person name="Wen M."/>
            <person name="Jian M."/>
            <person name="Yang H."/>
            <person name="Zhang G."/>
            <person name="Yang Z."/>
            <person name="Chen R."/>
            <person name="Liu S."/>
            <person name="Li J."/>
            <person name="Ma L."/>
            <person name="Liu H."/>
            <person name="Zhou Y."/>
            <person name="Zhao J."/>
            <person name="Fang X."/>
            <person name="Li G."/>
            <person name="Fang L."/>
            <person name="Li Y."/>
            <person name="Liu D."/>
            <person name="Zheng H."/>
            <person name="Zhang Y."/>
            <person name="Qin N."/>
            <person name="Li Z."/>
            <person name="Yang G."/>
            <person name="Yang S."/>
            <person name="Bolund L."/>
            <person name="Kristiansen K."/>
            <person name="Zheng H."/>
            <person name="Li S."/>
            <person name="Zhang X."/>
            <person name="Yang H."/>
            <person name="Wang J."/>
            <person name="Sun R."/>
            <person name="Zhang B."/>
            <person name="Jiang S."/>
            <person name="Wang J."/>
            <person name="Du Y."/>
            <person name="Li S."/>
        </authorList>
    </citation>
    <scope>NUCLEOTIDE SEQUENCE [LARGE SCALE GENOMIC DNA]</scope>
    <source>
        <strain evidence="2">cv. 9930</strain>
    </source>
</reference>
<name>A0A0A0LKG2_CUCSA</name>
<organism evidence="1 2">
    <name type="scientific">Cucumis sativus</name>
    <name type="common">Cucumber</name>
    <dbReference type="NCBI Taxonomy" id="3659"/>
    <lineage>
        <taxon>Eukaryota</taxon>
        <taxon>Viridiplantae</taxon>
        <taxon>Streptophyta</taxon>
        <taxon>Embryophyta</taxon>
        <taxon>Tracheophyta</taxon>
        <taxon>Spermatophyta</taxon>
        <taxon>Magnoliopsida</taxon>
        <taxon>eudicotyledons</taxon>
        <taxon>Gunneridae</taxon>
        <taxon>Pentapetalae</taxon>
        <taxon>rosids</taxon>
        <taxon>fabids</taxon>
        <taxon>Cucurbitales</taxon>
        <taxon>Cucurbitaceae</taxon>
        <taxon>Benincaseae</taxon>
        <taxon>Cucumis</taxon>
    </lineage>
</organism>
<reference evidence="1 2" key="3">
    <citation type="journal article" date="2010" name="BMC Genomics">
        <title>Transcriptome sequencing and comparative analysis of cucumber flowers with different sex types.</title>
        <authorList>
            <person name="Guo S."/>
            <person name="Zheng Y."/>
            <person name="Joung J.G."/>
            <person name="Liu S."/>
            <person name="Zhang Z."/>
            <person name="Crasta O.R."/>
            <person name="Sobral B.W."/>
            <person name="Xu Y."/>
            <person name="Huang S."/>
            <person name="Fei Z."/>
        </authorList>
    </citation>
    <scope>NUCLEOTIDE SEQUENCE [LARGE SCALE GENOMIC DNA]</scope>
    <source>
        <strain evidence="2">cv. 9930</strain>
    </source>
</reference>